<dbReference type="OrthoDB" id="9815856at2"/>
<comment type="similarity">
    <text evidence="6">Belongs to the precorrin methyltransferase family.</text>
</comment>
<dbReference type="CDD" id="cd06578">
    <property type="entry name" value="HemD"/>
    <property type="match status" value="1"/>
</dbReference>
<dbReference type="NCBIfam" id="NF004790">
    <property type="entry name" value="PRK06136.1"/>
    <property type="match status" value="1"/>
</dbReference>
<keyword evidence="3 6" id="KW-0808">Transferase</keyword>
<dbReference type="InterPro" id="IPR000878">
    <property type="entry name" value="4pyrrol_Mease"/>
</dbReference>
<dbReference type="STRING" id="426128.SAMN05660297_01809"/>
<evidence type="ECO:0000259" key="7">
    <source>
        <dbReference type="Pfam" id="PF00590"/>
    </source>
</evidence>
<reference evidence="9 10" key="1">
    <citation type="submission" date="2016-10" db="EMBL/GenBank/DDBJ databases">
        <authorList>
            <person name="de Groot N.N."/>
        </authorList>
    </citation>
    <scope>NUCLEOTIDE SEQUENCE [LARGE SCALE GENOMIC DNA]</scope>
    <source>
        <strain evidence="9 10">DSM 18979</strain>
    </source>
</reference>
<evidence type="ECO:0000256" key="2">
    <source>
        <dbReference type="ARBA" id="ARBA00022603"/>
    </source>
</evidence>
<organism evidence="9 10">
    <name type="scientific">Natronincola peptidivorans</name>
    <dbReference type="NCBI Taxonomy" id="426128"/>
    <lineage>
        <taxon>Bacteria</taxon>
        <taxon>Bacillati</taxon>
        <taxon>Bacillota</taxon>
        <taxon>Clostridia</taxon>
        <taxon>Peptostreptococcales</taxon>
        <taxon>Natronincolaceae</taxon>
        <taxon>Natronincola</taxon>
    </lineage>
</organism>
<dbReference type="InterPro" id="IPR003754">
    <property type="entry name" value="4pyrrol_synth_uPrphyn_synth"/>
</dbReference>
<dbReference type="Pfam" id="PF00590">
    <property type="entry name" value="TP_methylase"/>
    <property type="match status" value="1"/>
</dbReference>
<dbReference type="InterPro" id="IPR035996">
    <property type="entry name" value="4pyrrol_Methylase_sf"/>
</dbReference>
<feature type="domain" description="Tetrapyrrole methylase" evidence="7">
    <location>
        <begin position="6"/>
        <end position="217"/>
    </location>
</feature>
<dbReference type="GO" id="GO:0019354">
    <property type="term" value="P:siroheme biosynthetic process"/>
    <property type="evidence" value="ECO:0007669"/>
    <property type="project" value="InterPro"/>
</dbReference>
<dbReference type="PROSITE" id="PS00840">
    <property type="entry name" value="SUMT_2"/>
    <property type="match status" value="1"/>
</dbReference>
<name>A0A1I0CYF2_9FIRM</name>
<proteinExistence type="inferred from homology"/>
<dbReference type="InterPro" id="IPR006366">
    <property type="entry name" value="CobA/CysG_C"/>
</dbReference>
<dbReference type="NCBIfam" id="TIGR01469">
    <property type="entry name" value="cobA_cysG_Cterm"/>
    <property type="match status" value="1"/>
</dbReference>
<dbReference type="SUPFAM" id="SSF69618">
    <property type="entry name" value="HemD-like"/>
    <property type="match status" value="1"/>
</dbReference>
<feature type="domain" description="Tetrapyrrole biosynthesis uroporphyrinogen III synthase" evidence="8">
    <location>
        <begin position="268"/>
        <end position="495"/>
    </location>
</feature>
<dbReference type="PROSITE" id="PS00839">
    <property type="entry name" value="SUMT_1"/>
    <property type="match status" value="1"/>
</dbReference>
<dbReference type="FunFam" id="3.40.1010.10:FF:000001">
    <property type="entry name" value="Siroheme synthase"/>
    <property type="match status" value="1"/>
</dbReference>
<dbReference type="Pfam" id="PF02602">
    <property type="entry name" value="HEM4"/>
    <property type="match status" value="1"/>
</dbReference>
<dbReference type="GO" id="GO:0004852">
    <property type="term" value="F:uroporphyrinogen-III synthase activity"/>
    <property type="evidence" value="ECO:0007669"/>
    <property type="project" value="InterPro"/>
</dbReference>
<evidence type="ECO:0000256" key="5">
    <source>
        <dbReference type="ARBA" id="ARBA00023244"/>
    </source>
</evidence>
<dbReference type="AlphaFoldDB" id="A0A1I0CYF2"/>
<accession>A0A1I0CYF2</accession>
<dbReference type="InterPro" id="IPR003043">
    <property type="entry name" value="Uropor_MeTrfase_CS"/>
</dbReference>
<evidence type="ECO:0000256" key="3">
    <source>
        <dbReference type="ARBA" id="ARBA00022679"/>
    </source>
</evidence>
<protein>
    <recommendedName>
        <fullName evidence="1">uroporphyrinogen-III C-methyltransferase</fullName>
        <ecNumber evidence="1">2.1.1.107</ecNumber>
    </recommendedName>
</protein>
<dbReference type="PANTHER" id="PTHR45790">
    <property type="entry name" value="SIROHEME SYNTHASE-RELATED"/>
    <property type="match status" value="1"/>
</dbReference>
<dbReference type="InterPro" id="IPR014776">
    <property type="entry name" value="4pyrrole_Mease_sub2"/>
</dbReference>
<dbReference type="Proteomes" id="UP000199568">
    <property type="component" value="Unassembled WGS sequence"/>
</dbReference>
<gene>
    <name evidence="9" type="ORF">SAMN05660297_01809</name>
</gene>
<dbReference type="PANTHER" id="PTHR45790:SF3">
    <property type="entry name" value="S-ADENOSYL-L-METHIONINE-DEPENDENT UROPORPHYRINOGEN III METHYLTRANSFERASE, CHLOROPLASTIC"/>
    <property type="match status" value="1"/>
</dbReference>
<dbReference type="Gene3D" id="3.40.1010.10">
    <property type="entry name" value="Cobalt-precorrin-4 Transmethylase, Domain 1"/>
    <property type="match status" value="1"/>
</dbReference>
<keyword evidence="2 6" id="KW-0489">Methyltransferase</keyword>
<dbReference type="InterPro" id="IPR036108">
    <property type="entry name" value="4pyrrol_syn_uPrphyn_synt_sf"/>
</dbReference>
<keyword evidence="4" id="KW-0949">S-adenosyl-L-methionine</keyword>
<dbReference type="InterPro" id="IPR050161">
    <property type="entry name" value="Siro_Cobalamin_biosynth"/>
</dbReference>
<dbReference type="FunFam" id="3.30.950.10:FF:000001">
    <property type="entry name" value="Siroheme synthase"/>
    <property type="match status" value="1"/>
</dbReference>
<dbReference type="InterPro" id="IPR014777">
    <property type="entry name" value="4pyrrole_Mease_sub1"/>
</dbReference>
<sequence length="507" mass="55910">MKKPYVYLVGAGPGQEDLITVKGLKCIEKAEVILYDRLANESLLKHKRPEAEVIDVGKAPDHHAYTQEEINQLLVTKAKEGKIVTRLKGGDPFVFGRGGEEALTLYEADIPFEIVPGITSAIAVPAYGGIPVTHRGISTSFHVITGHEDPTKAEASVNYEALAKLEGTLIFLMGVSHLKEITEKLMAYGKDKNTPAALIHRGTTARQKTVTGTLGTIVDIVDANKIKPPSIIIIGEVVKLRQSLNWVEKLPLQGKRILVTRTRQQASDLSRKLKELGGEVIEFPTIQIQAPEDFADIDEKLRNLKKFQHIIFTSVNGVKAFFERLKVIKTDIRSIGTARIHAIGSVTKKALEDKGILVDIIPEVFTAEGVLEAVKEIIQSGDRVLLPRADIARQALIDGLKEMGAEVEVMDIYKTTIPTCRRQDLVEILRNSVDYITFTSSSTARNFMEILTPENHQLIENSKIAVIGPITKKTAMELGVKVDIEAEEYTIDGLVKSIKGEKDLEGF</sequence>
<evidence type="ECO:0000313" key="9">
    <source>
        <dbReference type="EMBL" id="SET24358.1"/>
    </source>
</evidence>
<keyword evidence="5" id="KW-0627">Porphyrin biosynthesis</keyword>
<dbReference type="Gene3D" id="3.40.50.10090">
    <property type="match status" value="2"/>
</dbReference>
<dbReference type="EC" id="2.1.1.107" evidence="1"/>
<evidence type="ECO:0000256" key="4">
    <source>
        <dbReference type="ARBA" id="ARBA00022691"/>
    </source>
</evidence>
<evidence type="ECO:0000259" key="8">
    <source>
        <dbReference type="Pfam" id="PF02602"/>
    </source>
</evidence>
<evidence type="ECO:0000313" key="10">
    <source>
        <dbReference type="Proteomes" id="UP000199568"/>
    </source>
</evidence>
<dbReference type="EMBL" id="FOHU01000006">
    <property type="protein sequence ID" value="SET24358.1"/>
    <property type="molecule type" value="Genomic_DNA"/>
</dbReference>
<evidence type="ECO:0000256" key="6">
    <source>
        <dbReference type="RuleBase" id="RU003960"/>
    </source>
</evidence>
<dbReference type="GO" id="GO:0032259">
    <property type="term" value="P:methylation"/>
    <property type="evidence" value="ECO:0007669"/>
    <property type="project" value="UniProtKB-KW"/>
</dbReference>
<keyword evidence="10" id="KW-1185">Reference proteome</keyword>
<dbReference type="GO" id="GO:0004851">
    <property type="term" value="F:uroporphyrin-III C-methyltransferase activity"/>
    <property type="evidence" value="ECO:0007669"/>
    <property type="project" value="UniProtKB-EC"/>
</dbReference>
<evidence type="ECO:0000256" key="1">
    <source>
        <dbReference type="ARBA" id="ARBA00012162"/>
    </source>
</evidence>
<dbReference type="RefSeq" id="WP_090442563.1">
    <property type="nucleotide sequence ID" value="NZ_FOHU01000006.1"/>
</dbReference>
<dbReference type="CDD" id="cd11642">
    <property type="entry name" value="SUMT"/>
    <property type="match status" value="1"/>
</dbReference>
<dbReference type="Gene3D" id="3.30.950.10">
    <property type="entry name" value="Methyltransferase, Cobalt-precorrin-4 Transmethylase, Domain 2"/>
    <property type="match status" value="1"/>
</dbReference>
<dbReference type="SUPFAM" id="SSF53790">
    <property type="entry name" value="Tetrapyrrole methylase"/>
    <property type="match status" value="1"/>
</dbReference>